<comment type="caution">
    <text evidence="3">The sequence shown here is derived from an EMBL/GenBank/DDBJ whole genome shotgun (WGS) entry which is preliminary data.</text>
</comment>
<dbReference type="AlphaFoldDB" id="A0AAV2S3J1"/>
<evidence type="ECO:0000313" key="3">
    <source>
        <dbReference type="EMBL" id="CAL4152159.1"/>
    </source>
</evidence>
<accession>A0AAV2S3J1</accession>
<keyword evidence="2" id="KW-0812">Transmembrane</keyword>
<keyword evidence="2" id="KW-0472">Membrane</keyword>
<feature type="transmembrane region" description="Helical" evidence="2">
    <location>
        <begin position="31"/>
        <end position="56"/>
    </location>
</feature>
<dbReference type="EMBL" id="CAXKWB010038686">
    <property type="protein sequence ID" value="CAL4152159.1"/>
    <property type="molecule type" value="Genomic_DNA"/>
</dbReference>
<sequence>MALAVTSVPLIISGSCNLAFGLDDDFKGDGQVIIGAVMLSVGLLFSIAATVICCVAHRSYKNTTIMNPGQPYNPNAVYANSSMPYNGSPYSSTGAPSYNTGFSSQYNYAPSPGASDTSYPPPPPSGFSGQPGGYPGQPGGYPGQPGGYPPPYGAPNPTAPKM</sequence>
<keyword evidence="2" id="KW-1133">Transmembrane helix</keyword>
<name>A0AAV2S3J1_MEGNR</name>
<evidence type="ECO:0000256" key="1">
    <source>
        <dbReference type="SAM" id="MobiDB-lite"/>
    </source>
</evidence>
<evidence type="ECO:0000256" key="2">
    <source>
        <dbReference type="SAM" id="Phobius"/>
    </source>
</evidence>
<protein>
    <submittedName>
        <fullName evidence="3">Uncharacterized protein</fullName>
    </submittedName>
</protein>
<proteinExistence type="predicted"/>
<feature type="region of interest" description="Disordered" evidence="1">
    <location>
        <begin position="106"/>
        <end position="162"/>
    </location>
</feature>
<gene>
    <name evidence="3" type="ORF">MNOR_LOCUS30904</name>
</gene>
<feature type="compositionally biased region" description="Gly residues" evidence="1">
    <location>
        <begin position="129"/>
        <end position="146"/>
    </location>
</feature>
<organism evidence="3 4">
    <name type="scientific">Meganyctiphanes norvegica</name>
    <name type="common">Northern krill</name>
    <name type="synonym">Thysanopoda norvegica</name>
    <dbReference type="NCBI Taxonomy" id="48144"/>
    <lineage>
        <taxon>Eukaryota</taxon>
        <taxon>Metazoa</taxon>
        <taxon>Ecdysozoa</taxon>
        <taxon>Arthropoda</taxon>
        <taxon>Crustacea</taxon>
        <taxon>Multicrustacea</taxon>
        <taxon>Malacostraca</taxon>
        <taxon>Eumalacostraca</taxon>
        <taxon>Eucarida</taxon>
        <taxon>Euphausiacea</taxon>
        <taxon>Euphausiidae</taxon>
        <taxon>Meganyctiphanes</taxon>
    </lineage>
</organism>
<dbReference type="Proteomes" id="UP001497623">
    <property type="component" value="Unassembled WGS sequence"/>
</dbReference>
<reference evidence="3 4" key="1">
    <citation type="submission" date="2024-05" db="EMBL/GenBank/DDBJ databases">
        <authorList>
            <person name="Wallberg A."/>
        </authorList>
    </citation>
    <scope>NUCLEOTIDE SEQUENCE [LARGE SCALE GENOMIC DNA]</scope>
</reference>
<feature type="compositionally biased region" description="Pro residues" evidence="1">
    <location>
        <begin position="147"/>
        <end position="162"/>
    </location>
</feature>
<keyword evidence="4" id="KW-1185">Reference proteome</keyword>
<evidence type="ECO:0000313" key="4">
    <source>
        <dbReference type="Proteomes" id="UP001497623"/>
    </source>
</evidence>